<gene>
    <name evidence="6" type="ORF">GOP47_0025053</name>
</gene>
<proteinExistence type="inferred from homology"/>
<evidence type="ECO:0000256" key="3">
    <source>
        <dbReference type="ARBA" id="ARBA00023242"/>
    </source>
</evidence>
<comment type="caution">
    <text evidence="6">The sequence shown here is derived from an EMBL/GenBank/DDBJ whole genome shotgun (WGS) entry which is preliminary data.</text>
</comment>
<name>A0A9D4U441_ADICA</name>
<accession>A0A9D4U441</accession>
<dbReference type="AlphaFoldDB" id="A0A9D4U441"/>
<organism evidence="6 7">
    <name type="scientific">Adiantum capillus-veneris</name>
    <name type="common">Maidenhair fern</name>
    <dbReference type="NCBI Taxonomy" id="13818"/>
    <lineage>
        <taxon>Eukaryota</taxon>
        <taxon>Viridiplantae</taxon>
        <taxon>Streptophyta</taxon>
        <taxon>Embryophyta</taxon>
        <taxon>Tracheophyta</taxon>
        <taxon>Polypodiopsida</taxon>
        <taxon>Polypodiidae</taxon>
        <taxon>Polypodiales</taxon>
        <taxon>Pteridineae</taxon>
        <taxon>Pteridaceae</taxon>
        <taxon>Vittarioideae</taxon>
        <taxon>Adiantum</taxon>
    </lineage>
</organism>
<dbReference type="InterPro" id="IPR033467">
    <property type="entry name" value="Tesmin/TSO1-like_CXC"/>
</dbReference>
<dbReference type="Pfam" id="PF03638">
    <property type="entry name" value="TCR"/>
    <property type="match status" value="2"/>
</dbReference>
<keyword evidence="7" id="KW-1185">Reference proteome</keyword>
<protein>
    <recommendedName>
        <fullName evidence="5">CRC domain-containing protein</fullName>
    </recommendedName>
</protein>
<evidence type="ECO:0000313" key="7">
    <source>
        <dbReference type="Proteomes" id="UP000886520"/>
    </source>
</evidence>
<reference evidence="6" key="1">
    <citation type="submission" date="2021-01" db="EMBL/GenBank/DDBJ databases">
        <title>Adiantum capillus-veneris genome.</title>
        <authorList>
            <person name="Fang Y."/>
            <person name="Liao Q."/>
        </authorList>
    </citation>
    <scope>NUCLEOTIDE SEQUENCE</scope>
    <source>
        <strain evidence="6">H3</strain>
        <tissue evidence="6">Leaf</tissue>
    </source>
</reference>
<dbReference type="GO" id="GO:0003700">
    <property type="term" value="F:DNA-binding transcription factor activity"/>
    <property type="evidence" value="ECO:0007669"/>
    <property type="project" value="InterPro"/>
</dbReference>
<comment type="similarity">
    <text evidence="2">Belongs to the lin-54 family.</text>
</comment>
<feature type="region of interest" description="Disordered" evidence="4">
    <location>
        <begin position="66"/>
        <end position="93"/>
    </location>
</feature>
<feature type="compositionally biased region" description="Basic residues" evidence="4">
    <location>
        <begin position="1049"/>
        <end position="1061"/>
    </location>
</feature>
<dbReference type="InterPro" id="IPR005172">
    <property type="entry name" value="CRC"/>
</dbReference>
<feature type="compositionally biased region" description="Basic and acidic residues" evidence="4">
    <location>
        <begin position="70"/>
        <end position="81"/>
    </location>
</feature>
<feature type="compositionally biased region" description="Polar residues" evidence="4">
    <location>
        <begin position="873"/>
        <end position="886"/>
    </location>
</feature>
<evidence type="ECO:0000256" key="1">
    <source>
        <dbReference type="ARBA" id="ARBA00004123"/>
    </source>
</evidence>
<comment type="subcellular location">
    <subcellularLocation>
        <location evidence="1">Nucleus</location>
    </subcellularLocation>
</comment>
<feature type="region of interest" description="Disordered" evidence="4">
    <location>
        <begin position="963"/>
        <end position="995"/>
    </location>
</feature>
<dbReference type="EMBL" id="JABFUD020000024">
    <property type="protein sequence ID" value="KAI5060633.1"/>
    <property type="molecule type" value="Genomic_DNA"/>
</dbReference>
<dbReference type="OrthoDB" id="6283463at2759"/>
<dbReference type="Proteomes" id="UP000886520">
    <property type="component" value="Chromosome 24"/>
</dbReference>
<dbReference type="PROSITE" id="PS51634">
    <property type="entry name" value="CRC"/>
    <property type="match status" value="1"/>
</dbReference>
<evidence type="ECO:0000256" key="2">
    <source>
        <dbReference type="ARBA" id="ARBA00007267"/>
    </source>
</evidence>
<feature type="region of interest" description="Disordered" evidence="4">
    <location>
        <begin position="608"/>
        <end position="639"/>
    </location>
</feature>
<evidence type="ECO:0000313" key="6">
    <source>
        <dbReference type="EMBL" id="KAI5060633.1"/>
    </source>
</evidence>
<feature type="compositionally biased region" description="Low complexity" evidence="4">
    <location>
        <begin position="965"/>
        <end position="976"/>
    </location>
</feature>
<dbReference type="PANTHER" id="PTHR46159:SF6">
    <property type="entry name" value="OS12G0605300 PROTEIN"/>
    <property type="match status" value="1"/>
</dbReference>
<feature type="region of interest" description="Disordered" evidence="4">
    <location>
        <begin position="1042"/>
        <end position="1108"/>
    </location>
</feature>
<dbReference type="PANTHER" id="PTHR46159">
    <property type="entry name" value="PROTEIN TESMIN/TSO1-LIKE CXC 2"/>
    <property type="match status" value="1"/>
</dbReference>
<dbReference type="SMART" id="SM01114">
    <property type="entry name" value="CXC"/>
    <property type="match status" value="2"/>
</dbReference>
<feature type="domain" description="CRC" evidence="5">
    <location>
        <begin position="637"/>
        <end position="762"/>
    </location>
</feature>
<sequence>MTMDSPDRNSQSSAGDIQGSPLFNFLCSLSPIKPVKSARVAQTYSEISFPPPPAVFVSPGVNAQKASSSFERHQSASRGEEAQAASEIGPTAAHKEVKHVLVNSTQRVQRLRSVRRVPKTQSFSSPCSSPSKLVEEYLADPAENELDTEEDKQELVPSSGDCQIRASRCDASYDHALQLSKQEDVLNKESSTQNAQGCNAFDDSLSTRIAHQSEAHNTDILDFHHQETADLEFLMSEDVDDSSQEPCIDSWRTVTSSSLSELSAEQVEGYIASLRGIVNEDEETGVLPTHVVTEVVADSNVPANNLETESGPKGSQGVGACKTIAPHQRGVRRRCLDFEVSEGLVHSETRMLSARSLPTNLDKRQDISSCGAEANRALLVLKKRVSATLGAMSSDTMQRLNVTTENSSKKEGTASIKMTCAATVNIKVSRCSPLVDIDSHHSCAKTSPAGMPSGIGLHLNSLASSMPCIQIRETDVTASSVSSIRHGNTLAGGMISSKMQGSPVESAQRSLLPLNPGKHMYAGTSAESRQGLVDLPLQTRLDDFEVQSECSDQDIESSKSAICVHSASLATRQQVQDIAPLAVLNKRPSPIGRKRVLLQDRAYQGEVEGAAEDSIQSPYSPKKKRRTSSTAEKSGDSCKRCNCKKSKCLKLYCECFAAGVYCVDSCTCQGCFNKPEFEDTVMDTRQQIESRNPLAFAPKIIRTIESSPTKRDESRDTPASARHKRGCNCKKSHCLKKYCECFQAGVGCSDGCRCENCKNVHGRKEGAQDFDDNDLQMEAALGKELAEEYNSKAEYCAEFIHGSRHQNLELSPTTPAFQHGGQHRPVIKTSLTVKKRTSLEALRSPGFSLSSVKPCRSPSKPPRSPSRLLRSCKGTQNSPPLASTGASLPKAGNSPATTPRIMRIGRFSPRWDGLDEICTLTPGLQAPLRPTPASASVLDRAELSPSGDEQICNELTITNKARQQSSKFSSLTSPLSHQQSSQCLTPAHMQDTPQTRTPYSAVCGVDNKPLCEDSKAYGPQVMEDDGTPEFLKDPEPDYLPVCLLNSSSPKHKRVSPPHHHAMREASHRGLQSPGLRSSRKFILQSIPALPPTPFASAHEKPNGNKSHT</sequence>
<keyword evidence="3" id="KW-0539">Nucleus</keyword>
<evidence type="ECO:0000256" key="4">
    <source>
        <dbReference type="SAM" id="MobiDB-lite"/>
    </source>
</evidence>
<evidence type="ECO:0000259" key="5">
    <source>
        <dbReference type="PROSITE" id="PS51634"/>
    </source>
</evidence>
<dbReference type="GO" id="GO:0005634">
    <property type="term" value="C:nucleus"/>
    <property type="evidence" value="ECO:0007669"/>
    <property type="project" value="UniProtKB-SubCell"/>
</dbReference>
<dbReference type="InterPro" id="IPR044522">
    <property type="entry name" value="TSO1-like"/>
</dbReference>
<feature type="region of interest" description="Disordered" evidence="4">
    <location>
        <begin position="848"/>
        <end position="901"/>
    </location>
</feature>